<dbReference type="AlphaFoldDB" id="A0A4Q7IIF2"/>
<dbReference type="Proteomes" id="UP000291338">
    <property type="component" value="Unassembled WGS sequence"/>
</dbReference>
<organism evidence="2 3">
    <name type="scientific">Pseudoalteromonas phenolica</name>
    <dbReference type="NCBI Taxonomy" id="161398"/>
    <lineage>
        <taxon>Bacteria</taxon>
        <taxon>Pseudomonadati</taxon>
        <taxon>Pseudomonadota</taxon>
        <taxon>Gammaproteobacteria</taxon>
        <taxon>Alteromonadales</taxon>
        <taxon>Pseudoalteromonadaceae</taxon>
        <taxon>Pseudoalteromonas</taxon>
    </lineage>
</organism>
<protein>
    <submittedName>
        <fullName evidence="2">Uncharacterized protein</fullName>
    </submittedName>
</protein>
<keyword evidence="1" id="KW-0732">Signal</keyword>
<evidence type="ECO:0000313" key="3">
    <source>
        <dbReference type="Proteomes" id="UP000291338"/>
    </source>
</evidence>
<comment type="caution">
    <text evidence="2">The sequence shown here is derived from an EMBL/GenBank/DDBJ whole genome shotgun (WGS) entry which is preliminary data.</text>
</comment>
<feature type="chain" id="PRO_5020423280" evidence="1">
    <location>
        <begin position="26"/>
        <end position="174"/>
    </location>
</feature>
<proteinExistence type="predicted"/>
<gene>
    <name evidence="2" type="ORF">C1E23_17260</name>
</gene>
<name>A0A4Q7IIF2_9GAMM</name>
<dbReference type="EMBL" id="PPSX01000074">
    <property type="protein sequence ID" value="RZQ51864.1"/>
    <property type="molecule type" value="Genomic_DNA"/>
</dbReference>
<dbReference type="InterPro" id="IPR018247">
    <property type="entry name" value="EF_Hand_1_Ca_BS"/>
</dbReference>
<evidence type="ECO:0000313" key="2">
    <source>
        <dbReference type="EMBL" id="RZQ51864.1"/>
    </source>
</evidence>
<sequence length="174" mass="19494">MAIKLKLCLIFIGTLLNVFSQNARAHLMAPYKGTLNFDPSGGYLVLSLPASTLMGFDKDKDRILTLREIKSQQKTMIEYITDSLYLKSDAQETLLTGVMLAPQRSHDVNNKHIDHIVILGKFLHPLHEGTSMHASLLNGLTQNEKLTITMTEKDSPSKHIFTLDGSQLSHTFEE</sequence>
<evidence type="ECO:0000256" key="1">
    <source>
        <dbReference type="SAM" id="SignalP"/>
    </source>
</evidence>
<reference evidence="2 3" key="1">
    <citation type="submission" date="2018-01" db="EMBL/GenBank/DDBJ databases">
        <title>Co-occurrence of chitin degradation, pigmentation and bioactivity in marine Pseudoalteromonas.</title>
        <authorList>
            <person name="Paulsen S."/>
            <person name="Gram L."/>
            <person name="Machado H."/>
        </authorList>
    </citation>
    <scope>NUCLEOTIDE SEQUENCE [LARGE SCALE GENOMIC DNA]</scope>
    <source>
        <strain evidence="2 3">S3898</strain>
    </source>
</reference>
<dbReference type="PROSITE" id="PS00018">
    <property type="entry name" value="EF_HAND_1"/>
    <property type="match status" value="1"/>
</dbReference>
<feature type="signal peptide" evidence="1">
    <location>
        <begin position="1"/>
        <end position="25"/>
    </location>
</feature>
<dbReference type="RefSeq" id="WP_130256753.1">
    <property type="nucleotide sequence ID" value="NZ_PPSX01000074.1"/>
</dbReference>
<accession>A0A4Q7IIF2</accession>